<gene>
    <name evidence="2" type="ORF">BRAN1462_LOCUS29766</name>
</gene>
<feature type="region of interest" description="Disordered" evidence="1">
    <location>
        <begin position="110"/>
        <end position="142"/>
    </location>
</feature>
<dbReference type="AlphaFoldDB" id="A0A6U6NB54"/>
<feature type="compositionally biased region" description="Polar residues" evidence="1">
    <location>
        <begin position="130"/>
        <end position="139"/>
    </location>
</feature>
<evidence type="ECO:0008006" key="3">
    <source>
        <dbReference type="Google" id="ProtNLM"/>
    </source>
</evidence>
<organism evidence="2">
    <name type="scientific">Zooxanthella nutricula</name>
    <dbReference type="NCBI Taxonomy" id="1333877"/>
    <lineage>
        <taxon>Eukaryota</taxon>
        <taxon>Sar</taxon>
        <taxon>Alveolata</taxon>
        <taxon>Dinophyceae</taxon>
        <taxon>Peridiniales</taxon>
        <taxon>Peridiniales incertae sedis</taxon>
        <taxon>Zooxanthella</taxon>
    </lineage>
</organism>
<protein>
    <recommendedName>
        <fullName evidence="3">C3H1-type domain-containing protein</fullName>
    </recommendedName>
</protein>
<sequence>MASASPCHSQVLSTDACLGSRGGLDAALVCNATPRYASYSGDASMRFPTCRLPVAPAAVPAAPLRAAPQRLPLVPSLGPAAAAPPPPPGLEPVQVAPWAAPAHVSLAAPPAAPQVGTSANPKELEGESVELNSSRASTADTEEAPALLGAPGLAPLTVPTPTGQGVVIDLSSCLLEQGFQEGQTFKPYVANEFPSVGSVGHSAGWCKPCAFIFKEGCNDGAECKFCHLCEPGTKKLRKKAKKAIRRAFATVDQTF</sequence>
<accession>A0A6U6NB54</accession>
<evidence type="ECO:0000256" key="1">
    <source>
        <dbReference type="SAM" id="MobiDB-lite"/>
    </source>
</evidence>
<proteinExistence type="predicted"/>
<name>A0A6U6NB54_9DINO</name>
<reference evidence="2" key="1">
    <citation type="submission" date="2021-01" db="EMBL/GenBank/DDBJ databases">
        <authorList>
            <person name="Corre E."/>
            <person name="Pelletier E."/>
            <person name="Niang G."/>
            <person name="Scheremetjew M."/>
            <person name="Finn R."/>
            <person name="Kale V."/>
            <person name="Holt S."/>
            <person name="Cochrane G."/>
            <person name="Meng A."/>
            <person name="Brown T."/>
            <person name="Cohen L."/>
        </authorList>
    </citation>
    <scope>NUCLEOTIDE SEQUENCE</scope>
    <source>
        <strain evidence="2">RCC3387</strain>
    </source>
</reference>
<evidence type="ECO:0000313" key="2">
    <source>
        <dbReference type="EMBL" id="CAD9575150.1"/>
    </source>
</evidence>
<dbReference type="EMBL" id="HBGW01046743">
    <property type="protein sequence ID" value="CAD9575150.1"/>
    <property type="molecule type" value="Transcribed_RNA"/>
</dbReference>